<dbReference type="RefSeq" id="WP_187786091.1">
    <property type="nucleotide sequence ID" value="NZ_JACTVA010000042.1"/>
</dbReference>
<feature type="domain" description="Solute-binding protein family 5" evidence="5">
    <location>
        <begin position="74"/>
        <end position="436"/>
    </location>
</feature>
<reference evidence="6 7" key="1">
    <citation type="journal article" date="2013" name="Int. J. Syst. Evol. Microbiol.">
        <title>Roseomonas aerophila sp. nov., isolated from air.</title>
        <authorList>
            <person name="Kim S.J."/>
            <person name="Weon H.Y."/>
            <person name="Ahn J.H."/>
            <person name="Hong S.B."/>
            <person name="Seok S.J."/>
            <person name="Whang K.S."/>
            <person name="Kwon S.W."/>
        </authorList>
    </citation>
    <scope>NUCLEOTIDE SEQUENCE [LARGE SCALE GENOMIC DNA]</scope>
    <source>
        <strain evidence="6 7">NBRC 108923</strain>
    </source>
</reference>
<dbReference type="Proteomes" id="UP000626026">
    <property type="component" value="Unassembled WGS sequence"/>
</dbReference>
<dbReference type="PROSITE" id="PS51318">
    <property type="entry name" value="TAT"/>
    <property type="match status" value="1"/>
</dbReference>
<dbReference type="Gene3D" id="3.10.105.10">
    <property type="entry name" value="Dipeptide-binding Protein, Domain 3"/>
    <property type="match status" value="1"/>
</dbReference>
<comment type="similarity">
    <text evidence="2">Belongs to the bacterial solute-binding protein 5 family.</text>
</comment>
<protein>
    <recommendedName>
        <fullName evidence="5">Solute-binding protein family 5 domain-containing protein</fullName>
    </recommendedName>
</protein>
<dbReference type="PANTHER" id="PTHR30290">
    <property type="entry name" value="PERIPLASMIC BINDING COMPONENT OF ABC TRANSPORTER"/>
    <property type="match status" value="1"/>
</dbReference>
<dbReference type="Pfam" id="PF00496">
    <property type="entry name" value="SBP_bac_5"/>
    <property type="match status" value="1"/>
</dbReference>
<evidence type="ECO:0000256" key="1">
    <source>
        <dbReference type="ARBA" id="ARBA00004418"/>
    </source>
</evidence>
<dbReference type="InterPro" id="IPR030678">
    <property type="entry name" value="Peptide/Ni-bd"/>
</dbReference>
<proteinExistence type="inferred from homology"/>
<comment type="caution">
    <text evidence="6">The sequence shown here is derived from an EMBL/GenBank/DDBJ whole genome shotgun (WGS) entry which is preliminary data.</text>
</comment>
<sequence>MPTRRSLLALSTLATSGLTATHARPAQAASAKELRYRLIEDPESLYSGQSVSLTVNTCLNFLHDRLVYIDAEGKPQPWLAESWSFSEDSRQITFKLRPGTKFHDGTDLDAAAVKFHFDTILDPKAASPVRGQIAALDSCDVLDLLTVRLSFSRPFAAAMILLASPTYGVNSPTAVQKAGRQYGRRPVGTGPFMFKSWSAGSEIVLVRNPRYRQLRPDAVNKGAPFADQITLSVLPEEGVAFSALQTGELSAAELQTDTVDRLRQDPRFAVVIDDKAKNLVFMEFSFRPPFDDRALRDAVSHAIDREAILRASYSGYGRINLNPLSSGIPGYDAAIGTQYGTPYDPEKAKALLAAAGWQPAAGGLRAKDGKPAKFAIRSYANPATDRALAVIQSNLAAVGIEVSVSTADWGTFYPSLLREGWDMTLNRWTYSDPLVMTNLFRPPGHRRNLPADEELTRLLTAVDSTLDPAERQKVVSESQKALLERRLILPILTSDQVTITQAGLQNYKFDYLNQILHGDVRMSDW</sequence>
<evidence type="ECO:0000259" key="5">
    <source>
        <dbReference type="Pfam" id="PF00496"/>
    </source>
</evidence>
<evidence type="ECO:0000313" key="6">
    <source>
        <dbReference type="EMBL" id="MBC9208942.1"/>
    </source>
</evidence>
<dbReference type="InterPro" id="IPR006311">
    <property type="entry name" value="TAT_signal"/>
</dbReference>
<dbReference type="EMBL" id="JACTVA010000042">
    <property type="protein sequence ID" value="MBC9208942.1"/>
    <property type="molecule type" value="Genomic_DNA"/>
</dbReference>
<gene>
    <name evidence="6" type="ORF">IBL26_18995</name>
</gene>
<evidence type="ECO:0000256" key="2">
    <source>
        <dbReference type="ARBA" id="ARBA00005695"/>
    </source>
</evidence>
<comment type="subcellular location">
    <subcellularLocation>
        <location evidence="1">Periplasm</location>
    </subcellularLocation>
</comment>
<dbReference type="InterPro" id="IPR000914">
    <property type="entry name" value="SBP_5_dom"/>
</dbReference>
<dbReference type="Gene3D" id="3.40.190.10">
    <property type="entry name" value="Periplasmic binding protein-like II"/>
    <property type="match status" value="1"/>
</dbReference>
<dbReference type="SUPFAM" id="SSF53850">
    <property type="entry name" value="Periplasmic binding protein-like II"/>
    <property type="match status" value="1"/>
</dbReference>
<dbReference type="PANTHER" id="PTHR30290:SF10">
    <property type="entry name" value="PERIPLASMIC OLIGOPEPTIDE-BINDING PROTEIN-RELATED"/>
    <property type="match status" value="1"/>
</dbReference>
<dbReference type="PIRSF" id="PIRSF002741">
    <property type="entry name" value="MppA"/>
    <property type="match status" value="1"/>
</dbReference>
<keyword evidence="3" id="KW-0813">Transport</keyword>
<accession>A0ABR7RSD1</accession>
<dbReference type="InterPro" id="IPR039424">
    <property type="entry name" value="SBP_5"/>
</dbReference>
<organism evidence="6 7">
    <name type="scientific">Teichococcus aerophilus</name>
    <dbReference type="NCBI Taxonomy" id="1224513"/>
    <lineage>
        <taxon>Bacteria</taxon>
        <taxon>Pseudomonadati</taxon>
        <taxon>Pseudomonadota</taxon>
        <taxon>Alphaproteobacteria</taxon>
        <taxon>Acetobacterales</taxon>
        <taxon>Roseomonadaceae</taxon>
        <taxon>Roseomonas</taxon>
    </lineage>
</organism>
<name>A0ABR7RSD1_9PROT</name>
<evidence type="ECO:0000256" key="4">
    <source>
        <dbReference type="ARBA" id="ARBA00022729"/>
    </source>
</evidence>
<keyword evidence="7" id="KW-1185">Reference proteome</keyword>
<evidence type="ECO:0000256" key="3">
    <source>
        <dbReference type="ARBA" id="ARBA00022448"/>
    </source>
</evidence>
<evidence type="ECO:0000313" key="7">
    <source>
        <dbReference type="Proteomes" id="UP000626026"/>
    </source>
</evidence>
<keyword evidence="4" id="KW-0732">Signal</keyword>